<reference evidence="2 3" key="1">
    <citation type="submission" date="2022-06" db="EMBL/GenBank/DDBJ databases">
        <title>New Species of the Genus Actinoplanes, ActinopZanes ferrugineus.</title>
        <authorList>
            <person name="Ding P."/>
        </authorList>
    </citation>
    <scope>NUCLEOTIDE SEQUENCE [LARGE SCALE GENOMIC DNA]</scope>
    <source>
        <strain evidence="2 3">TRM88003</strain>
    </source>
</reference>
<dbReference type="Gene3D" id="2.80.10.50">
    <property type="match status" value="2"/>
</dbReference>
<evidence type="ECO:0000259" key="1">
    <source>
        <dbReference type="Pfam" id="PF00652"/>
    </source>
</evidence>
<keyword evidence="3" id="KW-1185">Reference proteome</keyword>
<protein>
    <submittedName>
        <fullName evidence="2">Ricin-type beta-trefoil lectin domain protein</fullName>
    </submittedName>
</protein>
<accession>A0ABT1DT10</accession>
<dbReference type="SUPFAM" id="SSF50370">
    <property type="entry name" value="Ricin B-like lectins"/>
    <property type="match status" value="2"/>
</dbReference>
<organism evidence="2 3">
    <name type="scientific">Paractinoplanes aksuensis</name>
    <dbReference type="NCBI Taxonomy" id="2939490"/>
    <lineage>
        <taxon>Bacteria</taxon>
        <taxon>Bacillati</taxon>
        <taxon>Actinomycetota</taxon>
        <taxon>Actinomycetes</taxon>
        <taxon>Micromonosporales</taxon>
        <taxon>Micromonosporaceae</taxon>
        <taxon>Paractinoplanes</taxon>
    </lineage>
</organism>
<proteinExistence type="predicted"/>
<dbReference type="InterPro" id="IPR000772">
    <property type="entry name" value="Ricin_B_lectin"/>
</dbReference>
<dbReference type="Proteomes" id="UP001523369">
    <property type="component" value="Unassembled WGS sequence"/>
</dbReference>
<dbReference type="RefSeq" id="WP_253240055.1">
    <property type="nucleotide sequence ID" value="NZ_JAMYJR010000028.1"/>
</dbReference>
<dbReference type="InterPro" id="IPR035992">
    <property type="entry name" value="Ricin_B-like_lectins"/>
</dbReference>
<name>A0ABT1DT10_9ACTN</name>
<comment type="caution">
    <text evidence="2">The sequence shown here is derived from an EMBL/GenBank/DDBJ whole genome shotgun (WGS) entry which is preliminary data.</text>
</comment>
<evidence type="ECO:0000313" key="2">
    <source>
        <dbReference type="EMBL" id="MCO8273977.1"/>
    </source>
</evidence>
<sequence>MIRLRDSRGSLPLAMLLSLVGVGAAALLGAVVASQVSTTRYDINRSAAISAAQSGIETSLAQMRAVPVNASGDALLATVPCAATVTGPSLKLAGTVSPGQLANFAVNIYYLTSTPPAGTDPETWARSNRLGCGGAGGPSIVPMYALISSTGTAGGSTRTLLATYLFQSRTKPNVPGGTIKVYNSDQCVTAPREATGTTPLTVGAPVVLATCDASDPKQSFTYNPTLQVQLKGSEGSPNFPNGACVSAVSVNLTPVTFADCDATKRVQIWSLNNRDNFEGTTDGINPNGKCFNVDWTTVPPRVLINNVIAGNANRVAGTQGDGTDGTPCSGTSGDYTKYKTFFPDASAGTGAAGDVTKQLVNYDQFGRCLDVTANTWTYAFMVIFPCKQAPNKVIQWNQVWFLPQVAVGGTSATGRVYVKGSDGVTTYCLYSPGSTAWGQYVKLAVCNVNSAIPANQLWTRTVFTGISQNSYRIESTFNTSAAAPYCLMPSPTDYWDQFTAMHISKLVLGVCSGINLQKWNASPSILSSVVSDYQEK</sequence>
<evidence type="ECO:0000313" key="3">
    <source>
        <dbReference type="Proteomes" id="UP001523369"/>
    </source>
</evidence>
<gene>
    <name evidence="2" type="ORF">M1L60_25590</name>
</gene>
<feature type="domain" description="Ricin B lectin" evidence="1">
    <location>
        <begin position="177"/>
        <end position="293"/>
    </location>
</feature>
<dbReference type="EMBL" id="JAMYJR010000028">
    <property type="protein sequence ID" value="MCO8273977.1"/>
    <property type="molecule type" value="Genomic_DNA"/>
</dbReference>
<dbReference type="Pfam" id="PF00652">
    <property type="entry name" value="Ricin_B_lectin"/>
    <property type="match status" value="1"/>
</dbReference>
<dbReference type="PROSITE" id="PS50231">
    <property type="entry name" value="RICIN_B_LECTIN"/>
    <property type="match status" value="2"/>
</dbReference>